<sequence length="73" mass="7777">MAAIDTTRASIGSFGLVGRIGAFLASVVNAVVAWNDARVTRNALNGLSNRELEDIGLCRGDIDEVAAGRRRLY</sequence>
<gene>
    <name evidence="2" type="ORF">RUA8715_01348</name>
</gene>
<feature type="domain" description="YjiS-like" evidence="1">
    <location>
        <begin position="28"/>
        <end position="63"/>
    </location>
</feature>
<accession>A0A238K079</accession>
<dbReference type="Pfam" id="PF06568">
    <property type="entry name" value="YjiS-like"/>
    <property type="match status" value="1"/>
</dbReference>
<evidence type="ECO:0000313" key="3">
    <source>
        <dbReference type="Proteomes" id="UP000202485"/>
    </source>
</evidence>
<dbReference type="GeneID" id="57466834"/>
<evidence type="ECO:0000259" key="1">
    <source>
        <dbReference type="Pfam" id="PF06568"/>
    </source>
</evidence>
<dbReference type="AlphaFoldDB" id="A0A238K079"/>
<protein>
    <recommendedName>
        <fullName evidence="1">YjiS-like domain-containing protein</fullName>
    </recommendedName>
</protein>
<dbReference type="OrthoDB" id="8116725at2"/>
<dbReference type="InterPro" id="IPR009506">
    <property type="entry name" value="YjiS-like"/>
</dbReference>
<proteinExistence type="predicted"/>
<dbReference type="EMBL" id="FXYG01000001">
    <property type="protein sequence ID" value="SMX36290.1"/>
    <property type="molecule type" value="Genomic_DNA"/>
</dbReference>
<reference evidence="3" key="1">
    <citation type="submission" date="2017-05" db="EMBL/GenBank/DDBJ databases">
        <authorList>
            <person name="Rodrigo-Torres L."/>
            <person name="Arahal R. D."/>
            <person name="Lucena T."/>
        </authorList>
    </citation>
    <scope>NUCLEOTIDE SEQUENCE [LARGE SCALE GENOMIC DNA]</scope>
    <source>
        <strain evidence="3">CECT 8715</strain>
    </source>
</reference>
<dbReference type="Proteomes" id="UP000202485">
    <property type="component" value="Unassembled WGS sequence"/>
</dbReference>
<evidence type="ECO:0000313" key="2">
    <source>
        <dbReference type="EMBL" id="SMX36290.1"/>
    </source>
</evidence>
<keyword evidence="3" id="KW-1185">Reference proteome</keyword>
<name>A0A238K079_9RHOB</name>
<organism evidence="2 3">
    <name type="scientific">Ruegeria arenilitoris</name>
    <dbReference type="NCBI Taxonomy" id="1173585"/>
    <lineage>
        <taxon>Bacteria</taxon>
        <taxon>Pseudomonadati</taxon>
        <taxon>Pseudomonadota</taxon>
        <taxon>Alphaproteobacteria</taxon>
        <taxon>Rhodobacterales</taxon>
        <taxon>Roseobacteraceae</taxon>
        <taxon>Ruegeria</taxon>
    </lineage>
</organism>
<dbReference type="RefSeq" id="WP_093962786.1">
    <property type="nucleotide sequence ID" value="NZ_FXYG01000001.1"/>
</dbReference>